<dbReference type="STRING" id="937334.SAMN05444406_11152"/>
<comment type="subcellular location">
    <subcellularLocation>
        <location evidence="1 12">Cell membrane</location>
        <topology evidence="1 12">Multi-pass membrane protein</topology>
    </subcellularLocation>
</comment>
<dbReference type="InterPro" id="IPR055344">
    <property type="entry name" value="SecD_SecF_C_bact"/>
</dbReference>
<dbReference type="PANTHER" id="PTHR30081">
    <property type="entry name" value="PROTEIN-EXPORT MEMBRANE PROTEIN SEC"/>
    <property type="match status" value="1"/>
</dbReference>
<dbReference type="GO" id="GO:0065002">
    <property type="term" value="P:intracellular protein transmembrane transport"/>
    <property type="evidence" value="ECO:0007669"/>
    <property type="project" value="UniProtKB-UniRule"/>
</dbReference>
<evidence type="ECO:0000256" key="1">
    <source>
        <dbReference type="ARBA" id="ARBA00004651"/>
    </source>
</evidence>
<keyword evidence="15" id="KW-1185">Reference proteome</keyword>
<dbReference type="GO" id="GO:0005886">
    <property type="term" value="C:plasma membrane"/>
    <property type="evidence" value="ECO:0007669"/>
    <property type="project" value="UniProtKB-SubCell"/>
</dbReference>
<evidence type="ECO:0000256" key="10">
    <source>
        <dbReference type="ARBA" id="ARBA00060856"/>
    </source>
</evidence>
<dbReference type="InterPro" id="IPR005665">
    <property type="entry name" value="SecF_bac"/>
</dbReference>
<gene>
    <name evidence="12" type="primary">secF</name>
    <name evidence="14" type="ORF">SAMN05444406_11152</name>
</gene>
<comment type="subunit">
    <text evidence="12">Forms a complex with SecD. Part of the essential Sec protein translocation apparatus which comprises SecA, SecYEG and auxiliary proteins SecDF. Other proteins may also be involved.</text>
</comment>
<accession>A0A1I5VJC5</accession>
<evidence type="ECO:0000256" key="4">
    <source>
        <dbReference type="ARBA" id="ARBA00022692"/>
    </source>
</evidence>
<keyword evidence="5 12" id="KW-0653">Protein transport</keyword>
<dbReference type="InterPro" id="IPR022645">
    <property type="entry name" value="SecD/SecF_bac"/>
</dbReference>
<comment type="similarity">
    <text evidence="10">In the C-terminal section; belongs to the SecD/SecF family. SecF subfamily.</text>
</comment>
<dbReference type="HAMAP" id="MF_01464_B">
    <property type="entry name" value="SecF_B"/>
    <property type="match status" value="1"/>
</dbReference>
<evidence type="ECO:0000256" key="3">
    <source>
        <dbReference type="ARBA" id="ARBA00022475"/>
    </source>
</evidence>
<keyword evidence="6 12" id="KW-1133">Transmembrane helix</keyword>
<reference evidence="14 15" key="1">
    <citation type="submission" date="2016-10" db="EMBL/GenBank/DDBJ databases">
        <authorList>
            <person name="de Groot N.N."/>
        </authorList>
    </citation>
    <scope>NUCLEOTIDE SEQUENCE [LARGE SCALE GENOMIC DNA]</scope>
    <source>
        <strain evidence="14 15">DSM 20678</strain>
    </source>
</reference>
<evidence type="ECO:0000256" key="11">
    <source>
        <dbReference type="ARBA" id="ARBA00061053"/>
    </source>
</evidence>
<evidence type="ECO:0000256" key="9">
    <source>
        <dbReference type="ARBA" id="ARBA00059018"/>
    </source>
</evidence>
<dbReference type="Pfam" id="PF07549">
    <property type="entry name" value="Sec_GG"/>
    <property type="match status" value="1"/>
</dbReference>
<dbReference type="Proteomes" id="UP000198577">
    <property type="component" value="Unassembled WGS sequence"/>
</dbReference>
<evidence type="ECO:0000259" key="13">
    <source>
        <dbReference type="Pfam" id="PF02355"/>
    </source>
</evidence>
<dbReference type="AlphaFoldDB" id="A0A1I5VJC5"/>
<keyword evidence="4 12" id="KW-0812">Transmembrane</keyword>
<evidence type="ECO:0000313" key="14">
    <source>
        <dbReference type="EMBL" id="SFQ07615.1"/>
    </source>
</evidence>
<name>A0A1I5VJC5_9FIRM</name>
<dbReference type="EMBL" id="FOXR01000011">
    <property type="protein sequence ID" value="SFQ07615.1"/>
    <property type="molecule type" value="Genomic_DNA"/>
</dbReference>
<feature type="transmembrane region" description="Helical" evidence="12">
    <location>
        <begin position="242"/>
        <end position="260"/>
    </location>
</feature>
<dbReference type="FunFam" id="1.20.1640.10:FF:000024">
    <property type="entry name" value="Multifunctional fusion protein"/>
    <property type="match status" value="1"/>
</dbReference>
<dbReference type="PRINTS" id="PR01755">
    <property type="entry name" value="SECFTRNLCASE"/>
</dbReference>
<evidence type="ECO:0000256" key="7">
    <source>
        <dbReference type="ARBA" id="ARBA00023010"/>
    </source>
</evidence>
<feature type="transmembrane region" description="Helical" evidence="12">
    <location>
        <begin position="266"/>
        <end position="290"/>
    </location>
</feature>
<dbReference type="Gene3D" id="1.20.1640.10">
    <property type="entry name" value="Multidrug efflux transporter AcrB transmembrane domain"/>
    <property type="match status" value="1"/>
</dbReference>
<keyword evidence="2 12" id="KW-0813">Transport</keyword>
<evidence type="ECO:0000256" key="6">
    <source>
        <dbReference type="ARBA" id="ARBA00022989"/>
    </source>
</evidence>
<dbReference type="GO" id="GO:0015450">
    <property type="term" value="F:protein-transporting ATPase activity"/>
    <property type="evidence" value="ECO:0007669"/>
    <property type="project" value="InterPro"/>
</dbReference>
<evidence type="ECO:0000313" key="15">
    <source>
        <dbReference type="Proteomes" id="UP000198577"/>
    </source>
</evidence>
<dbReference type="SUPFAM" id="SSF82866">
    <property type="entry name" value="Multidrug efflux transporter AcrB transmembrane domain"/>
    <property type="match status" value="1"/>
</dbReference>
<evidence type="ECO:0000256" key="2">
    <source>
        <dbReference type="ARBA" id="ARBA00022448"/>
    </source>
</evidence>
<feature type="domain" description="Protein export membrane protein SecD/SecF C-terminal" evidence="13">
    <location>
        <begin position="113"/>
        <end position="294"/>
    </location>
</feature>
<proteinExistence type="inferred from homology"/>
<feature type="transmembrane region" description="Helical" evidence="12">
    <location>
        <begin position="138"/>
        <end position="155"/>
    </location>
</feature>
<dbReference type="InterPro" id="IPR022813">
    <property type="entry name" value="SecD/SecF_arch_bac"/>
</dbReference>
<comment type="similarity">
    <text evidence="12">Belongs to the SecD/SecF family. SecF subfamily.</text>
</comment>
<feature type="transmembrane region" description="Helical" evidence="12">
    <location>
        <begin position="189"/>
        <end position="210"/>
    </location>
</feature>
<keyword evidence="3 12" id="KW-1003">Cell membrane</keyword>
<comment type="function">
    <text evidence="9 12">Part of the Sec protein translocase complex. Interacts with the SecYEG preprotein conducting channel. SecDF uses the proton motive force (PMF) to complete protein translocation after the ATP-dependent function of SecA.</text>
</comment>
<evidence type="ECO:0000256" key="5">
    <source>
        <dbReference type="ARBA" id="ARBA00022927"/>
    </source>
</evidence>
<feature type="transmembrane region" description="Helical" evidence="12">
    <location>
        <begin position="20"/>
        <end position="41"/>
    </location>
</feature>
<evidence type="ECO:0000256" key="8">
    <source>
        <dbReference type="ARBA" id="ARBA00023136"/>
    </source>
</evidence>
<dbReference type="NCBIfam" id="TIGR00966">
    <property type="entry name" value="transloc_SecF"/>
    <property type="match status" value="1"/>
</dbReference>
<comment type="similarity">
    <text evidence="11">In the N-terminal section; belongs to the SecD/SecF family. SecD subfamily.</text>
</comment>
<dbReference type="GO" id="GO:0006605">
    <property type="term" value="P:protein targeting"/>
    <property type="evidence" value="ECO:0007669"/>
    <property type="project" value="UniProtKB-UniRule"/>
</dbReference>
<keyword evidence="7 12" id="KW-0811">Translocation</keyword>
<keyword evidence="8 12" id="KW-0472">Membrane</keyword>
<sequence length="305" mass="34047">MVYERGITEMNIDFVSKYKIFVAISLVIIIAGLAVMIFQGLNLGIDFKGGTVIYVNIGKPYSPDDIRSILSSQGIEATVVQVGDNKQDAIIRMRYMENQEEIQQRLIDALKEKYDLTDERFSVDTVGPTIGKDLTRNAILSTVISWVFILIYVGIRFEFKSGVAAIVALVHDVLIMVAAAALLRTQINSPFVAAVLTIIGYSINDTIVIFDRVRENQKRFGKKLSMAEIVNRSINESLTRTINTSLTTLFTVTALYVFGVESIKEFSLPMLVGIISGVYSTIFIAGPLWVEWSERAERRRLATAK</sequence>
<protein>
    <recommendedName>
        <fullName evidence="12">Protein-export membrane protein SecF</fullName>
    </recommendedName>
</protein>
<dbReference type="GO" id="GO:0043952">
    <property type="term" value="P:protein transport by the Sec complex"/>
    <property type="evidence" value="ECO:0007669"/>
    <property type="project" value="UniProtKB-UniRule"/>
</dbReference>
<evidence type="ECO:0000256" key="12">
    <source>
        <dbReference type="HAMAP-Rule" id="MF_01464"/>
    </source>
</evidence>
<feature type="transmembrane region" description="Helical" evidence="12">
    <location>
        <begin position="162"/>
        <end position="183"/>
    </location>
</feature>
<dbReference type="Pfam" id="PF02355">
    <property type="entry name" value="SecD_SecF_C"/>
    <property type="match status" value="1"/>
</dbReference>
<dbReference type="PANTHER" id="PTHR30081:SF8">
    <property type="entry name" value="PROTEIN TRANSLOCASE SUBUNIT SECF"/>
    <property type="match status" value="1"/>
</dbReference>
<dbReference type="NCBIfam" id="TIGR00916">
    <property type="entry name" value="2A0604s01"/>
    <property type="match status" value="1"/>
</dbReference>
<organism evidence="14 15">
    <name type="scientific">Caldicoprobacter faecalis</name>
    <dbReference type="NCBI Taxonomy" id="937334"/>
    <lineage>
        <taxon>Bacteria</taxon>
        <taxon>Bacillati</taxon>
        <taxon>Bacillota</taxon>
        <taxon>Clostridia</taxon>
        <taxon>Caldicoprobacterales</taxon>
        <taxon>Caldicoprobacteraceae</taxon>
        <taxon>Caldicoprobacter</taxon>
    </lineage>
</organism>
<dbReference type="InterPro" id="IPR022646">
    <property type="entry name" value="SecD/SecF_CS"/>
</dbReference>
<dbReference type="InterPro" id="IPR048634">
    <property type="entry name" value="SecD_SecF_C"/>
</dbReference>